<accession>A0A543A7Z6</accession>
<proteinExistence type="predicted"/>
<evidence type="ECO:0000313" key="4">
    <source>
        <dbReference type="EMBL" id="TQL68715.1"/>
    </source>
</evidence>
<name>A0A543A7Z6_9ACTN</name>
<evidence type="ECO:0000259" key="3">
    <source>
        <dbReference type="SMART" id="SM00563"/>
    </source>
</evidence>
<dbReference type="GO" id="GO:0003841">
    <property type="term" value="F:1-acylglycerol-3-phosphate O-acyltransferase activity"/>
    <property type="evidence" value="ECO:0007669"/>
    <property type="project" value="TreeGrafter"/>
</dbReference>
<gene>
    <name evidence="4" type="ORF">FB381_2612</name>
</gene>
<evidence type="ECO:0000256" key="1">
    <source>
        <dbReference type="ARBA" id="ARBA00022679"/>
    </source>
</evidence>
<dbReference type="AlphaFoldDB" id="A0A543A7Z6"/>
<dbReference type="PANTHER" id="PTHR10434:SF11">
    <property type="entry name" value="1-ACYL-SN-GLYCEROL-3-PHOSPHATE ACYLTRANSFERASE"/>
    <property type="match status" value="1"/>
</dbReference>
<dbReference type="EMBL" id="VFOV01000001">
    <property type="protein sequence ID" value="TQL68715.1"/>
    <property type="molecule type" value="Genomic_DNA"/>
</dbReference>
<keyword evidence="1 4" id="KW-0808">Transferase</keyword>
<reference evidence="4 5" key="1">
    <citation type="submission" date="2019-06" db="EMBL/GenBank/DDBJ databases">
        <title>Sequencing the genomes of 1000 actinobacteria strains.</title>
        <authorList>
            <person name="Klenk H.-P."/>
        </authorList>
    </citation>
    <scope>NUCLEOTIDE SEQUENCE [LARGE SCALE GENOMIC DNA]</scope>
    <source>
        <strain evidence="4 5">DSM 25218</strain>
    </source>
</reference>
<keyword evidence="5" id="KW-1185">Reference proteome</keyword>
<feature type="domain" description="Phospholipid/glycerol acyltransferase" evidence="3">
    <location>
        <begin position="60"/>
        <end position="171"/>
    </location>
</feature>
<dbReference type="GO" id="GO:0005886">
    <property type="term" value="C:plasma membrane"/>
    <property type="evidence" value="ECO:0007669"/>
    <property type="project" value="TreeGrafter"/>
</dbReference>
<protein>
    <submittedName>
        <fullName evidence="4">1-acyl-sn-glycerol-3-phosphate acyltransferase</fullName>
    </submittedName>
</protein>
<dbReference type="SMART" id="SM00563">
    <property type="entry name" value="PlsC"/>
    <property type="match status" value="1"/>
</dbReference>
<dbReference type="Pfam" id="PF01553">
    <property type="entry name" value="Acyltransferase"/>
    <property type="match status" value="1"/>
</dbReference>
<sequence length="247" mass="27153">MSEGTQAGRSPRTDLPRLEEIEHPARWALNHINGFARWVIRRRYDVQLHNTGNIPDSGPIVFASNHVGIIDGPLLAIFTPRPVHALTKSEMFDHWFLGPFLHWAGQIPLYRLASDPAAVKLALRVLRGGNAMGIYPEGRRGDGDLVRFNRGAAYFALASGAPVVPVTMIGSRDPGGDLSSLPHAGARIDIVYGEPFRVDRVGWPRTKEQVGHVSGLLHQHMQVQQDHALALTGRQLPGPLSSKENND</sequence>
<dbReference type="GO" id="GO:0006654">
    <property type="term" value="P:phosphatidic acid biosynthetic process"/>
    <property type="evidence" value="ECO:0007669"/>
    <property type="project" value="TreeGrafter"/>
</dbReference>
<dbReference type="Proteomes" id="UP000320209">
    <property type="component" value="Unassembled WGS sequence"/>
</dbReference>
<organism evidence="4 5">
    <name type="scientific">Nocardioides albertanoniae</name>
    <dbReference type="NCBI Taxonomy" id="1175486"/>
    <lineage>
        <taxon>Bacteria</taxon>
        <taxon>Bacillati</taxon>
        <taxon>Actinomycetota</taxon>
        <taxon>Actinomycetes</taxon>
        <taxon>Propionibacteriales</taxon>
        <taxon>Nocardioidaceae</taxon>
        <taxon>Nocardioides</taxon>
    </lineage>
</organism>
<comment type="caution">
    <text evidence="4">The sequence shown here is derived from an EMBL/GenBank/DDBJ whole genome shotgun (WGS) entry which is preliminary data.</text>
</comment>
<dbReference type="CDD" id="cd07989">
    <property type="entry name" value="LPLAT_AGPAT-like"/>
    <property type="match status" value="1"/>
</dbReference>
<dbReference type="RefSeq" id="WP_141780672.1">
    <property type="nucleotide sequence ID" value="NZ_VFOV01000001.1"/>
</dbReference>
<keyword evidence="2 4" id="KW-0012">Acyltransferase</keyword>
<evidence type="ECO:0000313" key="5">
    <source>
        <dbReference type="Proteomes" id="UP000320209"/>
    </source>
</evidence>
<evidence type="ECO:0000256" key="2">
    <source>
        <dbReference type="ARBA" id="ARBA00023315"/>
    </source>
</evidence>
<dbReference type="PANTHER" id="PTHR10434">
    <property type="entry name" value="1-ACYL-SN-GLYCEROL-3-PHOSPHATE ACYLTRANSFERASE"/>
    <property type="match status" value="1"/>
</dbReference>
<dbReference type="InterPro" id="IPR002123">
    <property type="entry name" value="Plipid/glycerol_acylTrfase"/>
</dbReference>
<dbReference type="OrthoDB" id="9808424at2"/>
<dbReference type="SUPFAM" id="SSF69593">
    <property type="entry name" value="Glycerol-3-phosphate (1)-acyltransferase"/>
    <property type="match status" value="1"/>
</dbReference>